<dbReference type="Pfam" id="PF00753">
    <property type="entry name" value="Lactamase_B"/>
    <property type="match status" value="1"/>
</dbReference>
<evidence type="ECO:0000256" key="2">
    <source>
        <dbReference type="ARBA" id="ARBA00007749"/>
    </source>
</evidence>
<dbReference type="PANTHER" id="PTHR42978">
    <property type="entry name" value="QUORUM-QUENCHING LACTONASE YTNP-RELATED-RELATED"/>
    <property type="match status" value="1"/>
</dbReference>
<evidence type="ECO:0000256" key="4">
    <source>
        <dbReference type="ARBA" id="ARBA00022801"/>
    </source>
</evidence>
<keyword evidence="5" id="KW-0862">Zinc</keyword>
<dbReference type="SUPFAM" id="SSF56281">
    <property type="entry name" value="Metallo-hydrolase/oxidoreductase"/>
    <property type="match status" value="1"/>
</dbReference>
<keyword evidence="3" id="KW-0479">Metal-binding</keyword>
<dbReference type="OrthoDB" id="10250730at2759"/>
<evidence type="ECO:0000256" key="5">
    <source>
        <dbReference type="ARBA" id="ARBA00022833"/>
    </source>
</evidence>
<dbReference type="InterPro" id="IPR001279">
    <property type="entry name" value="Metallo-B-lactamas"/>
</dbReference>
<proteinExistence type="inferred from homology"/>
<dbReference type="Gene3D" id="3.60.15.10">
    <property type="entry name" value="Ribonuclease Z/Hydroxyacylglutathione hydrolase-like"/>
    <property type="match status" value="1"/>
</dbReference>
<keyword evidence="4" id="KW-0378">Hydrolase</keyword>
<dbReference type="STRING" id="231916.A0A409Y3Y0"/>
<dbReference type="InterPro" id="IPR036866">
    <property type="entry name" value="RibonucZ/Hydroxyglut_hydro"/>
</dbReference>
<comment type="cofactor">
    <cofactor evidence="1">
        <name>Zn(2+)</name>
        <dbReference type="ChEBI" id="CHEBI:29105"/>
    </cofactor>
</comment>
<evidence type="ECO:0000256" key="3">
    <source>
        <dbReference type="ARBA" id="ARBA00022723"/>
    </source>
</evidence>
<evidence type="ECO:0000313" key="7">
    <source>
        <dbReference type="EMBL" id="PPQ97717.1"/>
    </source>
</evidence>
<name>A0A409Y3Y0_9AGAR</name>
<dbReference type="CDD" id="cd07730">
    <property type="entry name" value="metallo-hydrolase-like_MBL-fold"/>
    <property type="match status" value="1"/>
</dbReference>
<accession>A0A409Y3Y0</accession>
<evidence type="ECO:0000313" key="8">
    <source>
        <dbReference type="Proteomes" id="UP000284706"/>
    </source>
</evidence>
<comment type="similarity">
    <text evidence="2">Belongs to the metallo-beta-lactamase superfamily.</text>
</comment>
<feature type="domain" description="Metallo-beta-lactamase" evidence="6">
    <location>
        <begin position="43"/>
        <end position="274"/>
    </location>
</feature>
<dbReference type="InParanoid" id="A0A409Y3Y0"/>
<sequence>MTLPTPAAKQAFCGVSALDGGALSAQEGLFITNARPGHKDILPSLCFLLQHSENQKKFIFDLGVRPDTENYPPMVREKVFTAFPPEPNYGDVVNSLSKGEMKPEDLDFVCLSHLHWDHTGDTHAFEKSTFVVGADSRRLLENGYPQNPDSFYASDLLPEGRTQYIMDEQWKPIGPFPRAFDFYGDGSLYIVDSPGHADGHVNVLARTSADGAWIYLAADSAHHWKLITGEADIQVGIPGYPHFCIHHDKAKAEEHIEHIREVWKMPRVRVLLAHDSPWYAANRGGSAFWPGKIESL</sequence>
<gene>
    <name evidence="7" type="ORF">CVT26_001907</name>
</gene>
<organism evidence="7 8">
    <name type="scientific">Gymnopilus dilepis</name>
    <dbReference type="NCBI Taxonomy" id="231916"/>
    <lineage>
        <taxon>Eukaryota</taxon>
        <taxon>Fungi</taxon>
        <taxon>Dikarya</taxon>
        <taxon>Basidiomycota</taxon>
        <taxon>Agaricomycotina</taxon>
        <taxon>Agaricomycetes</taxon>
        <taxon>Agaricomycetidae</taxon>
        <taxon>Agaricales</taxon>
        <taxon>Agaricineae</taxon>
        <taxon>Hymenogastraceae</taxon>
        <taxon>Gymnopilus</taxon>
    </lineage>
</organism>
<dbReference type="AlphaFoldDB" id="A0A409Y3Y0"/>
<dbReference type="EMBL" id="NHYE01001207">
    <property type="protein sequence ID" value="PPQ97717.1"/>
    <property type="molecule type" value="Genomic_DNA"/>
</dbReference>
<evidence type="ECO:0000259" key="6">
    <source>
        <dbReference type="SMART" id="SM00849"/>
    </source>
</evidence>
<dbReference type="SMART" id="SM00849">
    <property type="entry name" value="Lactamase_B"/>
    <property type="match status" value="1"/>
</dbReference>
<evidence type="ECO:0000256" key="1">
    <source>
        <dbReference type="ARBA" id="ARBA00001947"/>
    </source>
</evidence>
<dbReference type="InterPro" id="IPR051013">
    <property type="entry name" value="MBL_superfamily_lactonases"/>
</dbReference>
<keyword evidence="8" id="KW-1185">Reference proteome</keyword>
<dbReference type="GO" id="GO:0046872">
    <property type="term" value="F:metal ion binding"/>
    <property type="evidence" value="ECO:0007669"/>
    <property type="project" value="UniProtKB-KW"/>
</dbReference>
<dbReference type="PANTHER" id="PTHR42978:SF2">
    <property type="entry name" value="102 KBASES UNSTABLE REGION: FROM 1 TO 119443"/>
    <property type="match status" value="1"/>
</dbReference>
<dbReference type="GO" id="GO:0016787">
    <property type="term" value="F:hydrolase activity"/>
    <property type="evidence" value="ECO:0007669"/>
    <property type="project" value="UniProtKB-KW"/>
</dbReference>
<reference evidence="7 8" key="1">
    <citation type="journal article" date="2018" name="Evol. Lett.">
        <title>Horizontal gene cluster transfer increased hallucinogenic mushroom diversity.</title>
        <authorList>
            <person name="Reynolds H.T."/>
            <person name="Vijayakumar V."/>
            <person name="Gluck-Thaler E."/>
            <person name="Korotkin H.B."/>
            <person name="Matheny P.B."/>
            <person name="Slot J.C."/>
        </authorList>
    </citation>
    <scope>NUCLEOTIDE SEQUENCE [LARGE SCALE GENOMIC DNA]</scope>
    <source>
        <strain evidence="7 8">SRW20</strain>
    </source>
</reference>
<dbReference type="Proteomes" id="UP000284706">
    <property type="component" value="Unassembled WGS sequence"/>
</dbReference>
<comment type="caution">
    <text evidence="7">The sequence shown here is derived from an EMBL/GenBank/DDBJ whole genome shotgun (WGS) entry which is preliminary data.</text>
</comment>
<protein>
    <recommendedName>
        <fullName evidence="6">Metallo-beta-lactamase domain-containing protein</fullName>
    </recommendedName>
</protein>